<proteinExistence type="predicted"/>
<reference evidence="2" key="2">
    <citation type="submission" date="2020-07" db="EMBL/GenBank/DDBJ databases">
        <authorList>
            <person name="Vera ALvarez R."/>
            <person name="Arias-Moreno D.M."/>
            <person name="Jimenez-Jacinto V."/>
            <person name="Jimenez-Bremont J.F."/>
            <person name="Swaminathan K."/>
            <person name="Moose S.P."/>
            <person name="Guerrero-Gonzalez M.L."/>
            <person name="Marino-Ramirez L."/>
            <person name="Landsman D."/>
            <person name="Rodriguez-Kessler M."/>
            <person name="Delgado-Sanchez P."/>
        </authorList>
    </citation>
    <scope>NUCLEOTIDE SEQUENCE</scope>
    <source>
        <tissue evidence="2">Cladode</tissue>
    </source>
</reference>
<sequence length="204" mass="21674">MAHMNNLNMLQSGYLVSNLSVRHADPSSYISSTTSGPRYSFSIFEHDSEDFFLNMAFRTLLPVFLGGGRGGGFFSGGRISTTIQVVSSRSPFTCTASLTICAAAASVDSPRQQSRAASKLNISQTPSLEIISLPPAGDNFTCFTYGTGTINSPTSLSPIERDRHKPPGQHLNGPIPVPPPVLSRPTSPPLAVTRSLSSTLLSSL</sequence>
<protein>
    <submittedName>
        <fullName evidence="2">Uncharacterized protein</fullName>
    </submittedName>
</protein>
<organism evidence="2">
    <name type="scientific">Opuntia streptacantha</name>
    <name type="common">Prickly pear cactus</name>
    <name type="synonym">Opuntia cardona</name>
    <dbReference type="NCBI Taxonomy" id="393608"/>
    <lineage>
        <taxon>Eukaryota</taxon>
        <taxon>Viridiplantae</taxon>
        <taxon>Streptophyta</taxon>
        <taxon>Embryophyta</taxon>
        <taxon>Tracheophyta</taxon>
        <taxon>Spermatophyta</taxon>
        <taxon>Magnoliopsida</taxon>
        <taxon>eudicotyledons</taxon>
        <taxon>Gunneridae</taxon>
        <taxon>Pentapetalae</taxon>
        <taxon>Caryophyllales</taxon>
        <taxon>Cactineae</taxon>
        <taxon>Cactaceae</taxon>
        <taxon>Opuntioideae</taxon>
        <taxon>Opuntia</taxon>
    </lineage>
</organism>
<name>A0A7C9AFW3_OPUST</name>
<feature type="region of interest" description="Disordered" evidence="1">
    <location>
        <begin position="153"/>
        <end position="194"/>
    </location>
</feature>
<dbReference type="EMBL" id="GISG01228323">
    <property type="protein sequence ID" value="MBA4665795.1"/>
    <property type="molecule type" value="Transcribed_RNA"/>
</dbReference>
<feature type="compositionally biased region" description="Pro residues" evidence="1">
    <location>
        <begin position="175"/>
        <end position="188"/>
    </location>
</feature>
<reference evidence="2" key="1">
    <citation type="journal article" date="2013" name="J. Plant Res.">
        <title>Effect of fungi and light on seed germination of three Opuntia species from semiarid lands of central Mexico.</title>
        <authorList>
            <person name="Delgado-Sanchez P."/>
            <person name="Jimenez-Bremont J.F."/>
            <person name="Guerrero-Gonzalez Mde L."/>
            <person name="Flores J."/>
        </authorList>
    </citation>
    <scope>NUCLEOTIDE SEQUENCE</scope>
    <source>
        <tissue evidence="2">Cladode</tissue>
    </source>
</reference>
<accession>A0A7C9AFW3</accession>
<evidence type="ECO:0000256" key="1">
    <source>
        <dbReference type="SAM" id="MobiDB-lite"/>
    </source>
</evidence>
<dbReference type="AlphaFoldDB" id="A0A7C9AFW3"/>
<evidence type="ECO:0000313" key="2">
    <source>
        <dbReference type="EMBL" id="MBA4665797.1"/>
    </source>
</evidence>
<dbReference type="EMBL" id="GISG01228325">
    <property type="protein sequence ID" value="MBA4665797.1"/>
    <property type="molecule type" value="Transcribed_RNA"/>
</dbReference>